<dbReference type="PANTHER" id="PTHR46896:SF3">
    <property type="entry name" value="FI06413P-RELATED"/>
    <property type="match status" value="1"/>
</dbReference>
<dbReference type="InterPro" id="IPR038765">
    <property type="entry name" value="Papain-like_cys_pep_sf"/>
</dbReference>
<dbReference type="AlphaFoldDB" id="A0A8T8SLQ0"/>
<evidence type="ECO:0000259" key="7">
    <source>
        <dbReference type="PROSITE" id="PS50600"/>
    </source>
</evidence>
<dbReference type="PANTHER" id="PTHR46896">
    <property type="entry name" value="SENTRIN-SPECIFIC PROTEASE"/>
    <property type="match status" value="1"/>
</dbReference>
<protein>
    <recommendedName>
        <fullName evidence="7">Ubiquitin-like protease family profile domain-containing protein</fullName>
    </recommendedName>
</protein>
<dbReference type="Proteomes" id="UP000077521">
    <property type="component" value="Unassembled WGS sequence"/>
</dbReference>
<accession>A0A8T8SLQ0</accession>
<sequence>MDSLWFTKIQTAWEATPRDDTWFSTKFTKNIDVFERPYLVIPINDTAHWDLILVVNPGFLLNAPMSADKAAASANSTRHSNARSNDTSGRPNKRRRVEVEASSDLQIAPVPSEGPSKSAPILTLPPGTDSSEFMRWLPRRSGPPQKPSKYLFPLEREEEPPPAGVSTSAMRSNHEGSRYRWDRPTIVSMDSTASLAAMHVHVVSEFLRNEAATKKRSELAAAGVVWNDEVKASKSRALGKMVINRISAVVPIQPNGYDCALFMLHNVRRFFSDPEAFMHLIVDDYERRRTPGAATVNQLWADDQAKRARTDWNRELNRMADECSRAGAMKVDSSGGDDEIVFTEATKAT</sequence>
<gene>
    <name evidence="8" type="ORF">A4X13_0g7290</name>
</gene>
<evidence type="ECO:0000256" key="1">
    <source>
        <dbReference type="ARBA" id="ARBA00005234"/>
    </source>
</evidence>
<keyword evidence="9" id="KW-1185">Reference proteome</keyword>
<evidence type="ECO:0000256" key="5">
    <source>
        <dbReference type="ARBA" id="ARBA00022801"/>
    </source>
</evidence>
<evidence type="ECO:0000256" key="3">
    <source>
        <dbReference type="ARBA" id="ARBA00022670"/>
    </source>
</evidence>
<dbReference type="GO" id="GO:0016926">
    <property type="term" value="P:protein desumoylation"/>
    <property type="evidence" value="ECO:0007669"/>
    <property type="project" value="TreeGrafter"/>
</dbReference>
<dbReference type="GO" id="GO:0070139">
    <property type="term" value="F:SUMO-specific endopeptidase activity"/>
    <property type="evidence" value="ECO:0007669"/>
    <property type="project" value="TreeGrafter"/>
</dbReference>
<evidence type="ECO:0000313" key="9">
    <source>
        <dbReference type="Proteomes" id="UP000077521"/>
    </source>
</evidence>
<dbReference type="GO" id="GO:0005634">
    <property type="term" value="C:nucleus"/>
    <property type="evidence" value="ECO:0007669"/>
    <property type="project" value="TreeGrafter"/>
</dbReference>
<dbReference type="GO" id="GO:0005737">
    <property type="term" value="C:cytoplasm"/>
    <property type="evidence" value="ECO:0007669"/>
    <property type="project" value="TreeGrafter"/>
</dbReference>
<feature type="compositionally biased region" description="Polar residues" evidence="6">
    <location>
        <begin position="77"/>
        <end position="90"/>
    </location>
</feature>
<keyword evidence="3" id="KW-0645">Protease</keyword>
<dbReference type="Pfam" id="PF02902">
    <property type="entry name" value="Peptidase_C48"/>
    <property type="match status" value="1"/>
</dbReference>
<name>A0A8T8SLQ0_9BASI</name>
<keyword evidence="2" id="KW-0597">Phosphoprotein</keyword>
<proteinExistence type="inferred from homology"/>
<feature type="region of interest" description="Disordered" evidence="6">
    <location>
        <begin position="71"/>
        <end position="129"/>
    </location>
</feature>
<reference evidence="8" key="2">
    <citation type="journal article" date="2019" name="IMA Fungus">
        <title>Genome sequencing and comparison of five Tilletia species to identify candidate genes for the detection of regulated species infecting wheat.</title>
        <authorList>
            <person name="Nguyen H.D.T."/>
            <person name="Sultana T."/>
            <person name="Kesanakurti P."/>
            <person name="Hambleton S."/>
        </authorList>
    </citation>
    <scope>NUCLEOTIDE SEQUENCE</scope>
    <source>
        <strain evidence="8">DAOMC 236416</strain>
    </source>
</reference>
<dbReference type="Gene3D" id="3.30.310.130">
    <property type="entry name" value="Ubiquitin-related"/>
    <property type="match status" value="1"/>
</dbReference>
<feature type="domain" description="Ubiquitin-like protease family profile" evidence="7">
    <location>
        <begin position="1"/>
        <end position="270"/>
    </location>
</feature>
<dbReference type="InterPro" id="IPR051947">
    <property type="entry name" value="Sentrin-specific_protease"/>
</dbReference>
<evidence type="ECO:0000313" key="8">
    <source>
        <dbReference type="EMBL" id="KAE8241722.1"/>
    </source>
</evidence>
<dbReference type="PROSITE" id="PS50600">
    <property type="entry name" value="ULP_PROTEASE"/>
    <property type="match status" value="1"/>
</dbReference>
<evidence type="ECO:0000256" key="6">
    <source>
        <dbReference type="SAM" id="MobiDB-lite"/>
    </source>
</evidence>
<evidence type="ECO:0000256" key="4">
    <source>
        <dbReference type="ARBA" id="ARBA00022786"/>
    </source>
</evidence>
<dbReference type="InterPro" id="IPR003653">
    <property type="entry name" value="Peptidase_C48_C"/>
</dbReference>
<keyword evidence="5" id="KW-0378">Hydrolase</keyword>
<evidence type="ECO:0000256" key="2">
    <source>
        <dbReference type="ARBA" id="ARBA00022553"/>
    </source>
</evidence>
<comment type="similarity">
    <text evidence="1">Belongs to the peptidase C48 family.</text>
</comment>
<dbReference type="GO" id="GO:0006508">
    <property type="term" value="P:proteolysis"/>
    <property type="evidence" value="ECO:0007669"/>
    <property type="project" value="UniProtKB-KW"/>
</dbReference>
<dbReference type="EMBL" id="LWDF02000865">
    <property type="protein sequence ID" value="KAE8241722.1"/>
    <property type="molecule type" value="Genomic_DNA"/>
</dbReference>
<feature type="region of interest" description="Disordered" evidence="6">
    <location>
        <begin position="156"/>
        <end position="176"/>
    </location>
</feature>
<comment type="caution">
    <text evidence="8">The sequence shown here is derived from an EMBL/GenBank/DDBJ whole genome shotgun (WGS) entry which is preliminary data.</text>
</comment>
<dbReference type="SUPFAM" id="SSF54001">
    <property type="entry name" value="Cysteine proteinases"/>
    <property type="match status" value="1"/>
</dbReference>
<dbReference type="Gene3D" id="1.10.418.20">
    <property type="match status" value="1"/>
</dbReference>
<reference evidence="8" key="1">
    <citation type="submission" date="2016-04" db="EMBL/GenBank/DDBJ databases">
        <authorList>
            <person name="Nguyen H.D."/>
            <person name="Samba Siva P."/>
            <person name="Cullis J."/>
            <person name="Levesque C.A."/>
            <person name="Hambleton S."/>
        </authorList>
    </citation>
    <scope>NUCLEOTIDE SEQUENCE</scope>
    <source>
        <strain evidence="8">DAOMC 236416</strain>
    </source>
</reference>
<keyword evidence="4" id="KW-0833">Ubl conjugation pathway</keyword>
<organism evidence="8 9">
    <name type="scientific">Tilletia indica</name>
    <dbReference type="NCBI Taxonomy" id="43049"/>
    <lineage>
        <taxon>Eukaryota</taxon>
        <taxon>Fungi</taxon>
        <taxon>Dikarya</taxon>
        <taxon>Basidiomycota</taxon>
        <taxon>Ustilaginomycotina</taxon>
        <taxon>Exobasidiomycetes</taxon>
        <taxon>Tilletiales</taxon>
        <taxon>Tilletiaceae</taxon>
        <taxon>Tilletia</taxon>
    </lineage>
</organism>